<dbReference type="AlphaFoldDB" id="A0A2H0BZY2"/>
<dbReference type="EMBL" id="PCTC01000081">
    <property type="protein sequence ID" value="PIP63202.1"/>
    <property type="molecule type" value="Genomic_DNA"/>
</dbReference>
<accession>A0A2H0BZY2</accession>
<comment type="caution">
    <text evidence="1">The sequence shown here is derived from an EMBL/GenBank/DDBJ whole genome shotgun (WGS) entry which is preliminary data.</text>
</comment>
<evidence type="ECO:0000313" key="1">
    <source>
        <dbReference type="EMBL" id="PIP63202.1"/>
    </source>
</evidence>
<organism evidence="1 2">
    <name type="scientific">Candidatus Roizmanbacteria bacterium CG22_combo_CG10-13_8_21_14_all_34_12</name>
    <dbReference type="NCBI Taxonomy" id="1974860"/>
    <lineage>
        <taxon>Bacteria</taxon>
        <taxon>Candidatus Roizmaniibacteriota</taxon>
    </lineage>
</organism>
<sequence>MKKLKKIPYFKTEAEEREFWQTHSSVDYVDWSTAKRVAFPNLKLTSKPITIRLSVSLLERIKVKANLLDMPYQSYIKQLIAQGL</sequence>
<gene>
    <name evidence="1" type="ORF">COW97_03740</name>
</gene>
<evidence type="ECO:0000313" key="2">
    <source>
        <dbReference type="Proteomes" id="UP000229699"/>
    </source>
</evidence>
<reference evidence="1 2" key="1">
    <citation type="submission" date="2017-09" db="EMBL/GenBank/DDBJ databases">
        <title>Depth-based differentiation of microbial function through sediment-hosted aquifers and enrichment of novel symbionts in the deep terrestrial subsurface.</title>
        <authorList>
            <person name="Probst A.J."/>
            <person name="Ladd B."/>
            <person name="Jarett J.K."/>
            <person name="Geller-Mcgrath D.E."/>
            <person name="Sieber C.M."/>
            <person name="Emerson J.B."/>
            <person name="Anantharaman K."/>
            <person name="Thomas B.C."/>
            <person name="Malmstrom R."/>
            <person name="Stieglmeier M."/>
            <person name="Klingl A."/>
            <person name="Woyke T."/>
            <person name="Ryan C.M."/>
            <person name="Banfield J.F."/>
        </authorList>
    </citation>
    <scope>NUCLEOTIDE SEQUENCE [LARGE SCALE GENOMIC DNA]</scope>
    <source>
        <strain evidence="1">CG22_combo_CG10-13_8_21_14_all_34_12</strain>
    </source>
</reference>
<dbReference type="InterPro" id="IPR022148">
    <property type="entry name" value="CopG_antitoxin"/>
</dbReference>
<proteinExistence type="predicted"/>
<protein>
    <submittedName>
        <fullName evidence="1">Uncharacterized protein</fullName>
    </submittedName>
</protein>
<dbReference type="Proteomes" id="UP000229699">
    <property type="component" value="Unassembled WGS sequence"/>
</dbReference>
<name>A0A2H0BZY2_9BACT</name>
<dbReference type="Pfam" id="PF12441">
    <property type="entry name" value="CopG_antitoxin"/>
    <property type="match status" value="1"/>
</dbReference>